<dbReference type="EMBL" id="VICG01000019">
    <property type="protein sequence ID" value="KAA8563605.1"/>
    <property type="molecule type" value="Genomic_DNA"/>
</dbReference>
<dbReference type="InterPro" id="IPR000953">
    <property type="entry name" value="Chromo/chromo_shadow_dom"/>
</dbReference>
<dbReference type="InterPro" id="IPR016197">
    <property type="entry name" value="Chromo-like_dom_sf"/>
</dbReference>
<dbReference type="VEuPathDB" id="FungiDB:MFRU_012g01150"/>
<evidence type="ECO:0000313" key="6">
    <source>
        <dbReference type="EMBL" id="KAA8563605.1"/>
    </source>
</evidence>
<keyword evidence="7" id="KW-1185">Reference proteome</keyword>
<proteinExistence type="predicted"/>
<accession>A0A5M9J8P0</accession>
<dbReference type="PROSITE" id="PS50013">
    <property type="entry name" value="CHROMO_2"/>
    <property type="match status" value="2"/>
</dbReference>
<keyword evidence="3" id="KW-0539">Nucleus</keyword>
<evidence type="ECO:0000256" key="4">
    <source>
        <dbReference type="SAM" id="MobiDB-lite"/>
    </source>
</evidence>
<dbReference type="SUPFAM" id="SSF54160">
    <property type="entry name" value="Chromo domain-like"/>
    <property type="match status" value="2"/>
</dbReference>
<evidence type="ECO:0000256" key="1">
    <source>
        <dbReference type="ARBA" id="ARBA00004123"/>
    </source>
</evidence>
<gene>
    <name evidence="6" type="ORF">EYC84_010522</name>
</gene>
<feature type="compositionally biased region" description="Acidic residues" evidence="4">
    <location>
        <begin position="257"/>
        <end position="267"/>
    </location>
</feature>
<protein>
    <recommendedName>
        <fullName evidence="5">Chromo domain-containing protein</fullName>
    </recommendedName>
</protein>
<feature type="domain" description="Chromo" evidence="5">
    <location>
        <begin position="78"/>
        <end position="140"/>
    </location>
</feature>
<dbReference type="Pfam" id="PF00385">
    <property type="entry name" value="Chromo"/>
    <property type="match status" value="1"/>
</dbReference>
<reference evidence="6 7" key="1">
    <citation type="submission" date="2019-06" db="EMBL/GenBank/DDBJ databases">
        <title>Genome Sequence of the Brown Rot Fungal Pathogen Monilinia fructicola.</title>
        <authorList>
            <person name="De Miccolis Angelini R.M."/>
            <person name="Landi L."/>
            <person name="Abate D."/>
            <person name="Pollastro S."/>
            <person name="Romanazzi G."/>
            <person name="Faretra F."/>
        </authorList>
    </citation>
    <scope>NUCLEOTIDE SEQUENCE [LARGE SCALE GENOMIC DNA]</scope>
    <source>
        <strain evidence="6 7">Mfrc123</strain>
    </source>
</reference>
<evidence type="ECO:0000256" key="3">
    <source>
        <dbReference type="ARBA" id="ARBA00023242"/>
    </source>
</evidence>
<dbReference type="InterPro" id="IPR023780">
    <property type="entry name" value="Chromo_domain"/>
</dbReference>
<evidence type="ECO:0000256" key="2">
    <source>
        <dbReference type="ARBA" id="ARBA00011353"/>
    </source>
</evidence>
<evidence type="ECO:0000259" key="5">
    <source>
        <dbReference type="PROSITE" id="PS50013"/>
    </source>
</evidence>
<evidence type="ECO:0000313" key="7">
    <source>
        <dbReference type="Proteomes" id="UP000322873"/>
    </source>
</evidence>
<sequence>MSIGSGRPAERHFISLSTSSSLLMGREKASNEIKNSRLRLWLIQTLNPKVSTKSKDTLTNDTTTVVTTTITTTEDGIYEPKVIHGMRKNGLNETELLVEWKGFVKPADWTWEERKEFEKSCPDIVGKWEKKEKGKGKAVQDRDFHEDGIYEVERIVKRMKVKGKCGYLVKWKDWNEGCNSWQEARLLRYDVPYLVEDFEKELELERKRKMGMEEEGEEEAGVIAKEDCGGQNGGGCGGRGCRGRGCRGRGCRGKEDGIEEEGSCGGE</sequence>
<dbReference type="Proteomes" id="UP000322873">
    <property type="component" value="Unassembled WGS sequence"/>
</dbReference>
<comment type="subcellular location">
    <subcellularLocation>
        <location evidence="1">Nucleus</location>
    </subcellularLocation>
</comment>
<dbReference type="Gene3D" id="2.40.50.40">
    <property type="match status" value="2"/>
</dbReference>
<feature type="region of interest" description="Disordered" evidence="4">
    <location>
        <begin position="236"/>
        <end position="267"/>
    </location>
</feature>
<comment type="subunit">
    <text evidence="2">Component of the NuA4 histone acetyltransferase complex.</text>
</comment>
<dbReference type="AlphaFoldDB" id="A0A5M9J8P0"/>
<dbReference type="CDD" id="cd00024">
    <property type="entry name" value="CD_CSD"/>
    <property type="match status" value="1"/>
</dbReference>
<feature type="compositionally biased region" description="Basic residues" evidence="4">
    <location>
        <begin position="241"/>
        <end position="251"/>
    </location>
</feature>
<dbReference type="GO" id="GO:0006338">
    <property type="term" value="P:chromatin remodeling"/>
    <property type="evidence" value="ECO:0007669"/>
    <property type="project" value="UniProtKB-ARBA"/>
</dbReference>
<organism evidence="6 7">
    <name type="scientific">Monilinia fructicola</name>
    <name type="common">Brown rot fungus</name>
    <name type="synonym">Ciboria fructicola</name>
    <dbReference type="NCBI Taxonomy" id="38448"/>
    <lineage>
        <taxon>Eukaryota</taxon>
        <taxon>Fungi</taxon>
        <taxon>Dikarya</taxon>
        <taxon>Ascomycota</taxon>
        <taxon>Pezizomycotina</taxon>
        <taxon>Leotiomycetes</taxon>
        <taxon>Helotiales</taxon>
        <taxon>Sclerotiniaceae</taxon>
        <taxon>Monilinia</taxon>
    </lineage>
</organism>
<name>A0A5M9J8P0_MONFR</name>
<dbReference type="GO" id="GO:0005634">
    <property type="term" value="C:nucleus"/>
    <property type="evidence" value="ECO:0007669"/>
    <property type="project" value="UniProtKB-SubCell"/>
</dbReference>
<feature type="domain" description="Chromo" evidence="5">
    <location>
        <begin position="150"/>
        <end position="210"/>
    </location>
</feature>
<dbReference type="PANTHER" id="PTHR22812">
    <property type="entry name" value="CHROMOBOX PROTEIN"/>
    <property type="match status" value="1"/>
</dbReference>
<dbReference type="SMART" id="SM00298">
    <property type="entry name" value="CHROMO"/>
    <property type="match status" value="2"/>
</dbReference>
<dbReference type="InterPro" id="IPR051219">
    <property type="entry name" value="Heterochromatin_chromo-domain"/>
</dbReference>
<comment type="caution">
    <text evidence="6">The sequence shown here is derived from an EMBL/GenBank/DDBJ whole genome shotgun (WGS) entry which is preliminary data.</text>
</comment>